<keyword evidence="2" id="KW-0418">Kinase</keyword>
<gene>
    <name evidence="2" type="ORF">ACGRVM_10385</name>
</gene>
<dbReference type="Pfam" id="PF02518">
    <property type="entry name" value="HATPase_c"/>
    <property type="match status" value="1"/>
</dbReference>
<keyword evidence="3" id="KW-1185">Reference proteome</keyword>
<evidence type="ECO:0000313" key="2">
    <source>
        <dbReference type="EMBL" id="MFH0254302.1"/>
    </source>
</evidence>
<dbReference type="InterPro" id="IPR036890">
    <property type="entry name" value="HATPase_C_sf"/>
</dbReference>
<dbReference type="SUPFAM" id="SSF55874">
    <property type="entry name" value="ATPase domain of HSP90 chaperone/DNA topoisomerase II/histidine kinase"/>
    <property type="match status" value="1"/>
</dbReference>
<dbReference type="InterPro" id="IPR011495">
    <property type="entry name" value="Sig_transdc_His_kin_sub2_dim/P"/>
</dbReference>
<dbReference type="EMBL" id="JBIHMM010000002">
    <property type="protein sequence ID" value="MFH0254302.1"/>
    <property type="molecule type" value="Genomic_DNA"/>
</dbReference>
<dbReference type="Gene3D" id="3.30.450.40">
    <property type="match status" value="1"/>
</dbReference>
<dbReference type="InterPro" id="IPR003594">
    <property type="entry name" value="HATPase_dom"/>
</dbReference>
<comment type="caution">
    <text evidence="2">The sequence shown here is derived from an EMBL/GenBank/DDBJ whole genome shotgun (WGS) entry which is preliminary data.</text>
</comment>
<keyword evidence="2" id="KW-0808">Transferase</keyword>
<dbReference type="RefSeq" id="WP_377170158.1">
    <property type="nucleotide sequence ID" value="NZ_JBHTJC010000002.1"/>
</dbReference>
<dbReference type="InterPro" id="IPR029016">
    <property type="entry name" value="GAF-like_dom_sf"/>
</dbReference>
<dbReference type="GO" id="GO:0016301">
    <property type="term" value="F:kinase activity"/>
    <property type="evidence" value="ECO:0007669"/>
    <property type="project" value="UniProtKB-KW"/>
</dbReference>
<dbReference type="Pfam" id="PF07568">
    <property type="entry name" value="HisKA_2"/>
    <property type="match status" value="1"/>
</dbReference>
<dbReference type="Gene3D" id="3.30.565.10">
    <property type="entry name" value="Histidine kinase-like ATPase, C-terminal domain"/>
    <property type="match status" value="1"/>
</dbReference>
<sequence length="367" mass="39976">MKAQPHPRQDERLVLLRSYEILDTDPEKDFDDLVQLASQICDTSISVVNFIDEDRQWFKAETGLGVRETPLATSLCSHVILESEFVEIADTLQDPRMSDNPLCMGEPGLRFYAGALLTGEDGLPLGTLCVLDYAPKVLTPLQRDTLRVLARQVMAQLDMRKALRSNTLLRQEVDHRTKNSLQSLSALVSIQQRQAEQAETKRALGEVKARLEAVAFLHEQLYRGSGAHAVDLAEYGRALAANLSALLPENVMLKLVADPVELLPAQAVAVGTLINEFVANASKHGFPDGRAGRIDVSLDALEHGRKVRITCRDDGVGLPQDAEPGHGGLGMLIAQVVCAELEAELFIDASEGGPVLSLEFDVAELAG</sequence>
<dbReference type="SMART" id="SM00387">
    <property type="entry name" value="HATPase_c"/>
    <property type="match status" value="1"/>
</dbReference>
<reference evidence="2 3" key="1">
    <citation type="submission" date="2024-10" db="EMBL/GenBank/DDBJ databases">
        <authorList>
            <person name="Yang X.-N."/>
        </authorList>
    </citation>
    <scope>NUCLEOTIDE SEQUENCE [LARGE SCALE GENOMIC DNA]</scope>
    <source>
        <strain evidence="2 3">CAU 1059</strain>
    </source>
</reference>
<dbReference type="PANTHER" id="PTHR43102:SF2">
    <property type="entry name" value="GAF DOMAIN-CONTAINING PROTEIN"/>
    <property type="match status" value="1"/>
</dbReference>
<accession>A0ABW7I7X7</accession>
<dbReference type="SUPFAM" id="SSF55781">
    <property type="entry name" value="GAF domain-like"/>
    <property type="match status" value="1"/>
</dbReference>
<evidence type="ECO:0000313" key="3">
    <source>
        <dbReference type="Proteomes" id="UP001607157"/>
    </source>
</evidence>
<feature type="domain" description="Histidine kinase/HSP90-like ATPase" evidence="1">
    <location>
        <begin position="265"/>
        <end position="364"/>
    </location>
</feature>
<protein>
    <submittedName>
        <fullName evidence="2">Histidine kinase dimerization/phosphoacceptor domain -containing protein</fullName>
    </submittedName>
</protein>
<dbReference type="Proteomes" id="UP001607157">
    <property type="component" value="Unassembled WGS sequence"/>
</dbReference>
<proteinExistence type="predicted"/>
<evidence type="ECO:0000259" key="1">
    <source>
        <dbReference type="SMART" id="SM00387"/>
    </source>
</evidence>
<name>A0ABW7I7X7_9RHOB</name>
<dbReference type="PANTHER" id="PTHR43102">
    <property type="entry name" value="SLR1143 PROTEIN"/>
    <property type="match status" value="1"/>
</dbReference>
<organism evidence="2 3">
    <name type="scientific">Roseovarius aquimarinus</name>
    <dbReference type="NCBI Taxonomy" id="1229156"/>
    <lineage>
        <taxon>Bacteria</taxon>
        <taxon>Pseudomonadati</taxon>
        <taxon>Pseudomonadota</taxon>
        <taxon>Alphaproteobacteria</taxon>
        <taxon>Rhodobacterales</taxon>
        <taxon>Roseobacteraceae</taxon>
        <taxon>Roseovarius</taxon>
    </lineage>
</organism>